<reference evidence="5" key="1">
    <citation type="journal article" date="2018" name="Int. J. Syst. Evol. Microbiol.">
        <title>Jatrophihabitans telluris sp. nov., isolated from sediment soil of lava forest wetlands and the emended description of the genus Jatrophihabitans.</title>
        <authorList>
            <person name="Lee K.C."/>
            <person name="Suh M.K."/>
            <person name="Eom M.K."/>
            <person name="Kim K.K."/>
            <person name="Kim J.S."/>
            <person name="Kim D.S."/>
            <person name="Ko S.H."/>
            <person name="Shin Y.K."/>
            <person name="Lee J.S."/>
        </authorList>
    </citation>
    <scope>NUCLEOTIDE SEQUENCE</scope>
    <source>
        <strain evidence="5">N237</strain>
    </source>
</reference>
<feature type="region of interest" description="Disordered" evidence="2">
    <location>
        <begin position="33"/>
        <end position="78"/>
    </location>
</feature>
<dbReference type="SUPFAM" id="SSF50974">
    <property type="entry name" value="Nitrous oxide reductase, N-terminal domain"/>
    <property type="match status" value="1"/>
</dbReference>
<evidence type="ECO:0000256" key="3">
    <source>
        <dbReference type="SAM" id="SignalP"/>
    </source>
</evidence>
<protein>
    <submittedName>
        <fullName evidence="5">YncE family protein</fullName>
    </submittedName>
</protein>
<dbReference type="InterPro" id="IPR048433">
    <property type="entry name" value="YNCE-like_beta-prop"/>
</dbReference>
<keyword evidence="6" id="KW-1185">Reference proteome</keyword>
<proteinExistence type="predicted"/>
<feature type="signal peptide" evidence="3">
    <location>
        <begin position="1"/>
        <end position="23"/>
    </location>
</feature>
<dbReference type="PANTHER" id="PTHR47197">
    <property type="entry name" value="PROTEIN NIRF"/>
    <property type="match status" value="1"/>
</dbReference>
<gene>
    <name evidence="5" type="ORF">M6D93_01490</name>
</gene>
<evidence type="ECO:0000256" key="1">
    <source>
        <dbReference type="ARBA" id="ARBA00022729"/>
    </source>
</evidence>
<dbReference type="InterPro" id="IPR015943">
    <property type="entry name" value="WD40/YVTN_repeat-like_dom_sf"/>
</dbReference>
<dbReference type="NCBIfam" id="TIGR02276">
    <property type="entry name" value="beta_rpt_yvtn"/>
    <property type="match status" value="1"/>
</dbReference>
<dbReference type="InterPro" id="IPR011964">
    <property type="entry name" value="YVTN_b-propeller_repeat"/>
</dbReference>
<feature type="compositionally biased region" description="Low complexity" evidence="2">
    <location>
        <begin position="33"/>
        <end position="55"/>
    </location>
</feature>
<dbReference type="Proteomes" id="UP001056336">
    <property type="component" value="Chromosome"/>
</dbReference>
<dbReference type="PROSITE" id="PS51257">
    <property type="entry name" value="PROKAR_LIPOPROTEIN"/>
    <property type="match status" value="1"/>
</dbReference>
<dbReference type="Gene3D" id="2.130.10.10">
    <property type="entry name" value="YVTN repeat-like/Quinoprotein amine dehydrogenase"/>
    <property type="match status" value="2"/>
</dbReference>
<keyword evidence="1 3" id="KW-0732">Signal</keyword>
<dbReference type="InterPro" id="IPR011045">
    <property type="entry name" value="N2O_reductase_N"/>
</dbReference>
<feature type="domain" description="YNCE-like beta-propeller" evidence="4">
    <location>
        <begin position="211"/>
        <end position="269"/>
    </location>
</feature>
<dbReference type="Pfam" id="PF21783">
    <property type="entry name" value="YNCE"/>
    <property type="match status" value="2"/>
</dbReference>
<evidence type="ECO:0000256" key="2">
    <source>
        <dbReference type="SAM" id="MobiDB-lite"/>
    </source>
</evidence>
<evidence type="ECO:0000313" key="6">
    <source>
        <dbReference type="Proteomes" id="UP001056336"/>
    </source>
</evidence>
<organism evidence="5 6">
    <name type="scientific">Jatrophihabitans telluris</name>
    <dbReference type="NCBI Taxonomy" id="2038343"/>
    <lineage>
        <taxon>Bacteria</taxon>
        <taxon>Bacillati</taxon>
        <taxon>Actinomycetota</taxon>
        <taxon>Actinomycetes</taxon>
        <taxon>Jatrophihabitantales</taxon>
        <taxon>Jatrophihabitantaceae</taxon>
        <taxon>Jatrophihabitans</taxon>
    </lineage>
</organism>
<feature type="domain" description="YNCE-like beta-propeller" evidence="4">
    <location>
        <begin position="292"/>
        <end position="401"/>
    </location>
</feature>
<feature type="chain" id="PRO_5047193821" evidence="3">
    <location>
        <begin position="24"/>
        <end position="419"/>
    </location>
</feature>
<evidence type="ECO:0000259" key="4">
    <source>
        <dbReference type="Pfam" id="PF21783"/>
    </source>
</evidence>
<name>A0ABY4QYT3_9ACTN</name>
<sequence length="419" mass="44325">MTRRSAPSIRVGLAVAAGCVALAGCTMTSRHGAGSVSTAAAGAGSARHGSPSPTGTGTGTGTGSGISSDTGSGGLAGMPRLLSPTDVYAADRPGMISPRIAKDPAYVYVPNTNSNDVSVIDQHTLKVVATFYGGQEPQHVVPSYDLKTLYVTADRPGAGGITPIDPRTGRPGKAIPIDDVYNMYYTPNGAYAIAVQEAYTRLAFYNWRNWTLHDVVSIPSCTGIDHMDFTADGRKLLASCEFSNKLIVVDVASHRLLKSIPLNQAIHGMPQDIKLAPDGKVFYVADMMANGIYLINASSFRVEGFQHTGHGAHGLYISRDSKRMFVTNRDEGSISVIDLSTRKPQALWRLPGGGSPDMGNVSADGKILWLSGRYDDVVYAISTRNGALLAKIRVGAGPHGLAVWPIPGRYSLGHTGILR</sequence>
<evidence type="ECO:0000313" key="5">
    <source>
        <dbReference type="EMBL" id="UQX88688.1"/>
    </source>
</evidence>
<dbReference type="EMBL" id="CP097332">
    <property type="protein sequence ID" value="UQX88688.1"/>
    <property type="molecule type" value="Genomic_DNA"/>
</dbReference>
<reference evidence="5" key="2">
    <citation type="submission" date="2022-05" db="EMBL/GenBank/DDBJ databases">
        <authorList>
            <person name="Kim J.-S."/>
            <person name="Lee K."/>
            <person name="Suh M."/>
            <person name="Eom M."/>
            <person name="Kim J.-S."/>
            <person name="Kim D.-S."/>
            <person name="Ko S.-H."/>
            <person name="Shin Y."/>
            <person name="Lee J.-S."/>
        </authorList>
    </citation>
    <scope>NUCLEOTIDE SEQUENCE</scope>
    <source>
        <strain evidence="5">N237</strain>
    </source>
</reference>
<dbReference type="InterPro" id="IPR051200">
    <property type="entry name" value="Host-pathogen_enzymatic-act"/>
</dbReference>
<dbReference type="PANTHER" id="PTHR47197:SF3">
    <property type="entry name" value="DIHYDRO-HEME D1 DEHYDROGENASE"/>
    <property type="match status" value="1"/>
</dbReference>
<accession>A0ABY4QYT3</accession>
<dbReference type="RefSeq" id="WP_249772399.1">
    <property type="nucleotide sequence ID" value="NZ_CP097332.1"/>
</dbReference>